<keyword evidence="3" id="KW-0227">DNA damage</keyword>
<evidence type="ECO:0000256" key="2">
    <source>
        <dbReference type="ARBA" id="ARBA00022670"/>
    </source>
</evidence>
<keyword evidence="6" id="KW-0238">DNA-binding</keyword>
<dbReference type="Gene3D" id="3.90.1680.10">
    <property type="entry name" value="SOS response associated peptidase-like"/>
    <property type="match status" value="1"/>
</dbReference>
<dbReference type="GO" id="GO:0008233">
    <property type="term" value="F:peptidase activity"/>
    <property type="evidence" value="ECO:0007669"/>
    <property type="project" value="UniProtKB-KW"/>
</dbReference>
<dbReference type="GO" id="GO:0106300">
    <property type="term" value="P:protein-DNA covalent cross-linking repair"/>
    <property type="evidence" value="ECO:0007669"/>
    <property type="project" value="InterPro"/>
</dbReference>
<evidence type="ECO:0000256" key="7">
    <source>
        <dbReference type="ARBA" id="ARBA00023239"/>
    </source>
</evidence>
<evidence type="ECO:0000313" key="9">
    <source>
        <dbReference type="EMBL" id="QSZ41764.1"/>
    </source>
</evidence>
<dbReference type="GO" id="GO:0003697">
    <property type="term" value="F:single-stranded DNA binding"/>
    <property type="evidence" value="ECO:0007669"/>
    <property type="project" value="InterPro"/>
</dbReference>
<evidence type="ECO:0000313" key="10">
    <source>
        <dbReference type="Proteomes" id="UP000671852"/>
    </source>
</evidence>
<dbReference type="AlphaFoldDB" id="A0A975B036"/>
<keyword evidence="4 8" id="KW-0378">Hydrolase</keyword>
<gene>
    <name evidence="9" type="ORF">GJV85_06460</name>
</gene>
<reference evidence="9" key="2">
    <citation type="submission" date="2021-04" db="EMBL/GenBank/DDBJ databases">
        <title>Isolation and characterization of a novel species of the genus Sulfurimonas.</title>
        <authorList>
            <person name="Fukui M."/>
        </authorList>
    </citation>
    <scope>NUCLEOTIDE SEQUENCE</scope>
    <source>
        <strain evidence="9">H1576</strain>
    </source>
</reference>
<dbReference type="PANTHER" id="PTHR13604">
    <property type="entry name" value="DC12-RELATED"/>
    <property type="match status" value="1"/>
</dbReference>
<dbReference type="InterPro" id="IPR036590">
    <property type="entry name" value="SRAP-like"/>
</dbReference>
<dbReference type="Proteomes" id="UP000671852">
    <property type="component" value="Chromosome"/>
</dbReference>
<organism evidence="9 10">
    <name type="scientific">Sulfurimonas aquatica</name>
    <dbReference type="NCBI Taxonomy" id="2672570"/>
    <lineage>
        <taxon>Bacteria</taxon>
        <taxon>Pseudomonadati</taxon>
        <taxon>Campylobacterota</taxon>
        <taxon>Epsilonproteobacteria</taxon>
        <taxon>Campylobacterales</taxon>
        <taxon>Sulfurimonadaceae</taxon>
        <taxon>Sulfurimonas</taxon>
    </lineage>
</organism>
<evidence type="ECO:0000256" key="1">
    <source>
        <dbReference type="ARBA" id="ARBA00008136"/>
    </source>
</evidence>
<evidence type="ECO:0000256" key="5">
    <source>
        <dbReference type="ARBA" id="ARBA00023124"/>
    </source>
</evidence>
<dbReference type="InterPro" id="IPR003738">
    <property type="entry name" value="SRAP"/>
</dbReference>
<evidence type="ECO:0000256" key="4">
    <source>
        <dbReference type="ARBA" id="ARBA00022801"/>
    </source>
</evidence>
<dbReference type="EMBL" id="CP046072">
    <property type="protein sequence ID" value="QSZ41764.1"/>
    <property type="molecule type" value="Genomic_DNA"/>
</dbReference>
<reference evidence="9" key="1">
    <citation type="submission" date="2019-11" db="EMBL/GenBank/DDBJ databases">
        <authorList>
            <person name="Kojima H."/>
        </authorList>
    </citation>
    <scope>NUCLEOTIDE SEQUENCE</scope>
    <source>
        <strain evidence="9">H1576</strain>
    </source>
</reference>
<comment type="similarity">
    <text evidence="1 8">Belongs to the SOS response-associated peptidase family.</text>
</comment>
<evidence type="ECO:0000256" key="8">
    <source>
        <dbReference type="RuleBase" id="RU364100"/>
    </source>
</evidence>
<dbReference type="RefSeq" id="WP_207563048.1">
    <property type="nucleotide sequence ID" value="NZ_CP046072.1"/>
</dbReference>
<sequence length="233" mass="26755">MPGRLSIFDDLAFKQDIAKKFGPFRDTVGLLNKRYNIAPTLNIPIYTNAKVYAYAHFGLIPSWASQRSSMQINARSETVFEKSSFKEAYKQRRCLIPLNGYFEWKKDAVSKTSKAHFIVSTSGDYFTFAGIYESWYDNALQKSILTCALLTTEPNEKIAKLHDRMPVILESNQWELWLNPRSSYSELNSLLIALPSDKIRYFPVSELVNSVKNNSIECIIEDLEVKPRQGTLF</sequence>
<dbReference type="KEGG" id="saqt:GJV85_06460"/>
<dbReference type="PANTHER" id="PTHR13604:SF0">
    <property type="entry name" value="ABASIC SITE PROCESSING PROTEIN HMCES"/>
    <property type="match status" value="1"/>
</dbReference>
<proteinExistence type="inferred from homology"/>
<dbReference type="EC" id="3.4.-.-" evidence="8"/>
<keyword evidence="5" id="KW-0190">Covalent protein-DNA linkage</keyword>
<dbReference type="Pfam" id="PF02586">
    <property type="entry name" value="SRAP"/>
    <property type="match status" value="1"/>
</dbReference>
<evidence type="ECO:0000256" key="3">
    <source>
        <dbReference type="ARBA" id="ARBA00022763"/>
    </source>
</evidence>
<protein>
    <recommendedName>
        <fullName evidence="8">Abasic site processing protein</fullName>
        <ecNumber evidence="8">3.4.-.-</ecNumber>
    </recommendedName>
</protein>
<dbReference type="GO" id="GO:0006508">
    <property type="term" value="P:proteolysis"/>
    <property type="evidence" value="ECO:0007669"/>
    <property type="project" value="UniProtKB-KW"/>
</dbReference>
<dbReference type="GO" id="GO:0016829">
    <property type="term" value="F:lyase activity"/>
    <property type="evidence" value="ECO:0007669"/>
    <property type="project" value="UniProtKB-KW"/>
</dbReference>
<accession>A0A975B036</accession>
<dbReference type="SUPFAM" id="SSF143081">
    <property type="entry name" value="BB1717-like"/>
    <property type="match status" value="1"/>
</dbReference>
<evidence type="ECO:0000256" key="6">
    <source>
        <dbReference type="ARBA" id="ARBA00023125"/>
    </source>
</evidence>
<keyword evidence="2 8" id="KW-0645">Protease</keyword>
<keyword evidence="7" id="KW-0456">Lyase</keyword>
<keyword evidence="10" id="KW-1185">Reference proteome</keyword>
<name>A0A975B036_9BACT</name>